<gene>
    <name evidence="1" type="ORF">NESM_000551900</name>
</gene>
<dbReference type="PANTHER" id="PTHR34126">
    <property type="entry name" value="PEROXISOME BIOGENESIS PROTEIN 22"/>
    <property type="match status" value="1"/>
</dbReference>
<dbReference type="AlphaFoldDB" id="A0AAW0ESY7"/>
<evidence type="ECO:0000313" key="1">
    <source>
        <dbReference type="EMBL" id="KAK7196169.1"/>
    </source>
</evidence>
<accession>A0AAW0ESY7</accession>
<dbReference type="InterPro" id="IPR037485">
    <property type="entry name" value="PEX22"/>
</dbReference>
<dbReference type="Pfam" id="PF22978">
    <property type="entry name" value="HAD_Pex22"/>
    <property type="match status" value="1"/>
</dbReference>
<dbReference type="Proteomes" id="UP001430356">
    <property type="component" value="Unassembled WGS sequence"/>
</dbReference>
<protein>
    <submittedName>
        <fullName evidence="1">Uncharacterized protein</fullName>
    </submittedName>
</protein>
<dbReference type="GO" id="GO:0007031">
    <property type="term" value="P:peroxisome organization"/>
    <property type="evidence" value="ECO:0007669"/>
    <property type="project" value="InterPro"/>
</dbReference>
<name>A0AAW0ESY7_9TRYP</name>
<evidence type="ECO:0000313" key="2">
    <source>
        <dbReference type="Proteomes" id="UP001430356"/>
    </source>
</evidence>
<reference evidence="1 2" key="1">
    <citation type="journal article" date="2021" name="MBio">
        <title>A New Model Trypanosomatid, Novymonas esmeraldas: Genomic Perception of Its 'Candidatus Pandoraea novymonadis' Endosymbiont.</title>
        <authorList>
            <person name="Zakharova A."/>
            <person name="Saura A."/>
            <person name="Butenko A."/>
            <person name="Podesvova L."/>
            <person name="Warmusova S."/>
            <person name="Kostygov A.Y."/>
            <person name="Nenarokova A."/>
            <person name="Lukes J."/>
            <person name="Opperdoes F.R."/>
            <person name="Yurchenko V."/>
        </authorList>
    </citation>
    <scope>NUCLEOTIDE SEQUENCE [LARGE SCALE GENOMIC DNA]</scope>
    <source>
        <strain evidence="1 2">E262AT.01</strain>
    </source>
</reference>
<sequence>MGRVLRRSFFEEVIERIPVSTTTLVALVVGAVSLYIFYRREGHAHRPPAPTRRPLSASRDASEATDVMARIKQKAFVGKKICIAWEVLHDAEGWAAQGKALEILRFYAFSSELYLMCLIRDAEHKKRILSLVKGVDGIERHRILFCTTDKGYEAFTRQIDPHLLVTNDAAQVAFLKRIINTLVLVGSDGVVASNVACVPSIEALAVELA</sequence>
<proteinExistence type="predicted"/>
<organism evidence="1 2">
    <name type="scientific">Novymonas esmeraldas</name>
    <dbReference type="NCBI Taxonomy" id="1808958"/>
    <lineage>
        <taxon>Eukaryota</taxon>
        <taxon>Discoba</taxon>
        <taxon>Euglenozoa</taxon>
        <taxon>Kinetoplastea</taxon>
        <taxon>Metakinetoplastina</taxon>
        <taxon>Trypanosomatida</taxon>
        <taxon>Trypanosomatidae</taxon>
        <taxon>Novymonas</taxon>
    </lineage>
</organism>
<keyword evidence="2" id="KW-1185">Reference proteome</keyword>
<comment type="caution">
    <text evidence="1">The sequence shown here is derived from an EMBL/GenBank/DDBJ whole genome shotgun (WGS) entry which is preliminary data.</text>
</comment>
<dbReference type="EMBL" id="JAECZO010000070">
    <property type="protein sequence ID" value="KAK7196169.1"/>
    <property type="molecule type" value="Genomic_DNA"/>
</dbReference>
<dbReference type="PANTHER" id="PTHR34126:SF1">
    <property type="entry name" value="PEROXISOME BIOGENESIS PROTEIN 22"/>
    <property type="match status" value="1"/>
</dbReference>